<dbReference type="VEuPathDB" id="FungiDB:CCM_05097"/>
<sequence length="136" mass="15548">MFNANGPRTEEQIFNGQINTRLVNKTLEQAKNTGIPASKRVEALNTNMSTLLKYEEFDFSTYAENALCLYHASFKGDAFVGEAGMDELKALVEKLEKEMKSREELGKERMAREEMVDEDPKRSAMRYSIIEAEPRD</sequence>
<dbReference type="AlphaFoldDB" id="A0A2H4S6Y3"/>
<organism evidence="2 3">
    <name type="scientific">Cordyceps militaris</name>
    <name type="common">Caterpillar fungus</name>
    <name type="synonym">Clavaria militaris</name>
    <dbReference type="NCBI Taxonomy" id="73501"/>
    <lineage>
        <taxon>Eukaryota</taxon>
        <taxon>Fungi</taxon>
        <taxon>Dikarya</taxon>
        <taxon>Ascomycota</taxon>
        <taxon>Pezizomycotina</taxon>
        <taxon>Sordariomycetes</taxon>
        <taxon>Hypocreomycetidae</taxon>
        <taxon>Hypocreales</taxon>
        <taxon>Cordycipitaceae</taxon>
        <taxon>Cordyceps</taxon>
    </lineage>
</organism>
<feature type="region of interest" description="Disordered" evidence="1">
    <location>
        <begin position="101"/>
        <end position="120"/>
    </location>
</feature>
<dbReference type="EMBL" id="CP023322">
    <property type="protein sequence ID" value="ATY58866.1"/>
    <property type="molecule type" value="Genomic_DNA"/>
</dbReference>
<evidence type="ECO:0000313" key="3">
    <source>
        <dbReference type="Proteomes" id="UP000323067"/>
    </source>
</evidence>
<dbReference type="Proteomes" id="UP000323067">
    <property type="component" value="Chromosome iv"/>
</dbReference>
<dbReference type="VEuPathDB" id="FungiDB:A9K55_002474"/>
<reference evidence="2 3" key="1">
    <citation type="journal article" date="2017" name="BMC Genomics">
        <title>Chromosome level assembly and secondary metabolite potential of the parasitic fungus Cordyceps militaris.</title>
        <authorList>
            <person name="Kramer G.J."/>
            <person name="Nodwell J.R."/>
        </authorList>
    </citation>
    <scope>NUCLEOTIDE SEQUENCE [LARGE SCALE GENOMIC DNA]</scope>
    <source>
        <strain evidence="2 3">ATCC 34164</strain>
    </source>
</reference>
<evidence type="ECO:0000256" key="1">
    <source>
        <dbReference type="SAM" id="MobiDB-lite"/>
    </source>
</evidence>
<gene>
    <name evidence="2" type="ORF">A9K55_002474</name>
</gene>
<accession>A0A2H4S6Y3</accession>
<proteinExistence type="predicted"/>
<name>A0A2H4S6Y3_CORMI</name>
<protein>
    <submittedName>
        <fullName evidence="2">Uncharacterized protein</fullName>
    </submittedName>
</protein>
<evidence type="ECO:0000313" key="2">
    <source>
        <dbReference type="EMBL" id="ATY58866.1"/>
    </source>
</evidence>